<dbReference type="Pfam" id="PF00578">
    <property type="entry name" value="AhpC-TSA"/>
    <property type="match status" value="1"/>
</dbReference>
<dbReference type="CDD" id="cd02966">
    <property type="entry name" value="TlpA_like_family"/>
    <property type="match status" value="1"/>
</dbReference>
<dbReference type="SUPFAM" id="SSF52833">
    <property type="entry name" value="Thioredoxin-like"/>
    <property type="match status" value="1"/>
</dbReference>
<dbReference type="EMBL" id="NESP01000001">
    <property type="protein sequence ID" value="PUE60182.1"/>
    <property type="molecule type" value="Genomic_DNA"/>
</dbReference>
<name>A0A315EW39_9BURK</name>
<comment type="caution">
    <text evidence="4">The sequence shown here is derived from an EMBL/GenBank/DDBJ whole genome shotgun (WGS) entry which is preliminary data.</text>
</comment>
<evidence type="ECO:0000313" key="4">
    <source>
        <dbReference type="EMBL" id="PUE60182.1"/>
    </source>
</evidence>
<proteinExistence type="predicted"/>
<evidence type="ECO:0000256" key="2">
    <source>
        <dbReference type="SAM" id="SignalP"/>
    </source>
</evidence>
<organism evidence="4 5">
    <name type="scientific">Limnohabitans curvus</name>
    <dbReference type="NCBI Taxonomy" id="323423"/>
    <lineage>
        <taxon>Bacteria</taxon>
        <taxon>Pseudomonadati</taxon>
        <taxon>Pseudomonadota</taxon>
        <taxon>Betaproteobacteria</taxon>
        <taxon>Burkholderiales</taxon>
        <taxon>Comamonadaceae</taxon>
        <taxon>Limnohabitans</taxon>
    </lineage>
</organism>
<dbReference type="GO" id="GO:0015036">
    <property type="term" value="F:disulfide oxidoreductase activity"/>
    <property type="evidence" value="ECO:0007669"/>
    <property type="project" value="UniProtKB-ARBA"/>
</dbReference>
<dbReference type="PROSITE" id="PS00194">
    <property type="entry name" value="THIOREDOXIN_1"/>
    <property type="match status" value="1"/>
</dbReference>
<evidence type="ECO:0000313" key="5">
    <source>
        <dbReference type="Proteomes" id="UP000251341"/>
    </source>
</evidence>
<evidence type="ECO:0000256" key="1">
    <source>
        <dbReference type="ARBA" id="ARBA00023284"/>
    </source>
</evidence>
<dbReference type="InterPro" id="IPR000866">
    <property type="entry name" value="AhpC/TSA"/>
</dbReference>
<dbReference type="RefSeq" id="WP_108402517.1">
    <property type="nucleotide sequence ID" value="NZ_NESP01000001.1"/>
</dbReference>
<gene>
    <name evidence="4" type="ORF">B9Z44_11740</name>
</gene>
<dbReference type="PROSITE" id="PS51352">
    <property type="entry name" value="THIOREDOXIN_2"/>
    <property type="match status" value="1"/>
</dbReference>
<feature type="domain" description="Thioredoxin" evidence="3">
    <location>
        <begin position="45"/>
        <end position="184"/>
    </location>
</feature>
<dbReference type="AlphaFoldDB" id="A0A315EW39"/>
<evidence type="ECO:0000259" key="3">
    <source>
        <dbReference type="PROSITE" id="PS51352"/>
    </source>
</evidence>
<feature type="signal peptide" evidence="2">
    <location>
        <begin position="1"/>
        <end position="38"/>
    </location>
</feature>
<dbReference type="InterPro" id="IPR013766">
    <property type="entry name" value="Thioredoxin_domain"/>
</dbReference>
<dbReference type="InterPro" id="IPR036249">
    <property type="entry name" value="Thioredoxin-like_sf"/>
</dbReference>
<reference evidence="4 5" key="1">
    <citation type="submission" date="2017-04" db="EMBL/GenBank/DDBJ databases">
        <title>Unexpected and diverse lifestyles within the genus Limnohabitans.</title>
        <authorList>
            <person name="Kasalicky V."/>
            <person name="Mehrshad M."/>
            <person name="Andrei S.-A."/>
            <person name="Salcher M."/>
            <person name="Kratochvilova H."/>
            <person name="Simek K."/>
            <person name="Ghai R."/>
        </authorList>
    </citation>
    <scope>NUCLEOTIDE SEQUENCE [LARGE SCALE GENOMIC DNA]</scope>
    <source>
        <strain evidence="4 5">MWH-C5</strain>
    </source>
</reference>
<dbReference type="InterPro" id="IPR017937">
    <property type="entry name" value="Thioredoxin_CS"/>
</dbReference>
<keyword evidence="1" id="KW-0676">Redox-active center</keyword>
<feature type="chain" id="PRO_5016322830" description="Thioredoxin domain-containing protein" evidence="2">
    <location>
        <begin position="39"/>
        <end position="200"/>
    </location>
</feature>
<keyword evidence="5" id="KW-1185">Reference proteome</keyword>
<dbReference type="PANTHER" id="PTHR42852:SF17">
    <property type="entry name" value="THIOREDOXIN-LIKE PROTEIN HI_1115"/>
    <property type="match status" value="1"/>
</dbReference>
<keyword evidence="2" id="KW-0732">Signal</keyword>
<dbReference type="Gene3D" id="3.40.30.10">
    <property type="entry name" value="Glutaredoxin"/>
    <property type="match status" value="1"/>
</dbReference>
<dbReference type="Proteomes" id="UP000251341">
    <property type="component" value="Unassembled WGS sequence"/>
</dbReference>
<dbReference type="InterPro" id="IPR050553">
    <property type="entry name" value="Thioredoxin_ResA/DsbE_sf"/>
</dbReference>
<accession>A0A315EW39</accession>
<dbReference type="PANTHER" id="PTHR42852">
    <property type="entry name" value="THIOL:DISULFIDE INTERCHANGE PROTEIN DSBE"/>
    <property type="match status" value="1"/>
</dbReference>
<sequence length="200" mass="21652">MNARAVIVQAKAQPVLGLFLGVCLAVLLSSFVASNAWAQFDKTAWPANVATPKIEAVDLQGKAWNTTELAGKVVVLNFWATWCAPCKDELPTLQTLHDISDSQTVVLTINVREPAARASRYMQSTGMTFPVISDAKGEWAKRWGVTVYPTTILISPNGQARWRIVGDVDWSGAQANAWLADVRQNGSPSNATSKAASPKR</sequence>
<dbReference type="GO" id="GO:0016209">
    <property type="term" value="F:antioxidant activity"/>
    <property type="evidence" value="ECO:0007669"/>
    <property type="project" value="InterPro"/>
</dbReference>
<protein>
    <recommendedName>
        <fullName evidence="3">Thioredoxin domain-containing protein</fullName>
    </recommendedName>
</protein>